<name>A0A172Y6E3_9CAUL</name>
<dbReference type="AlphaFoldDB" id="A0A172Y6E3"/>
<gene>
    <name evidence="2" type="ORF">DA69_08180</name>
</gene>
<accession>A0A172Y6E3</accession>
<sequence length="283" mass="30853">MKILLTALSVLYFAAPQTPPPVVALADTPPPTLEVQRQPDAVGDRRVFVSETELTSYAGGSEARQVNRQRFELETLAASSERLTLRFRLLEASLTDSRDSGLERLLQGWVGVDVVITADMSGRPLAFADWPTVRAAYLARLSELGLAQRERDALAAGLDRSDLLSLLLSDVALLAEMQPRQPLLEGRFEQFPQSTGEVSRSGAQSASRSADGCNLLLTRSFVAETSGVSDAATRIDRDARAILYVMDGWVSEVRRTTAMRSGPERSDEVVRIVRDPPPSCPVA</sequence>
<dbReference type="EMBL" id="CP015614">
    <property type="protein sequence ID" value="ANF54716.1"/>
    <property type="molecule type" value="Genomic_DNA"/>
</dbReference>
<reference evidence="2 3" key="1">
    <citation type="journal article" date="2014" name="Genome Announc.">
        <title>Genome Sequence of a Promising Hydrogen-Producing Facultative Anaerobic Bacterium, Brevundimonas naejangsanensis Strain B1.</title>
        <authorList>
            <person name="Su H."/>
            <person name="Zhang T."/>
            <person name="Bao M."/>
            <person name="Jiang Y."/>
            <person name="Wang Y."/>
            <person name="Tan T."/>
        </authorList>
    </citation>
    <scope>NUCLEOTIDE SEQUENCE [LARGE SCALE GENOMIC DNA]</scope>
    <source>
        <strain evidence="2 3">B1</strain>
    </source>
</reference>
<dbReference type="Proteomes" id="UP000077603">
    <property type="component" value="Chromosome"/>
</dbReference>
<dbReference type="KEGG" id="bne:DA69_08180"/>
<keyword evidence="3" id="KW-1185">Reference proteome</keyword>
<proteinExistence type="predicted"/>
<feature type="region of interest" description="Disordered" evidence="1">
    <location>
        <begin position="258"/>
        <end position="283"/>
    </location>
</feature>
<dbReference type="OrthoDB" id="7202658at2"/>
<evidence type="ECO:0000313" key="3">
    <source>
        <dbReference type="Proteomes" id="UP000077603"/>
    </source>
</evidence>
<organism evidence="2 3">
    <name type="scientific">Brevundimonas naejangsanensis</name>
    <dbReference type="NCBI Taxonomy" id="588932"/>
    <lineage>
        <taxon>Bacteria</taxon>
        <taxon>Pseudomonadati</taxon>
        <taxon>Pseudomonadota</taxon>
        <taxon>Alphaproteobacteria</taxon>
        <taxon>Caulobacterales</taxon>
        <taxon>Caulobacteraceae</taxon>
        <taxon>Brevundimonas</taxon>
    </lineage>
</organism>
<dbReference type="RefSeq" id="WP_025978229.1">
    <property type="nucleotide sequence ID" value="NZ_CP015614.1"/>
</dbReference>
<protein>
    <submittedName>
        <fullName evidence="2">Uncharacterized protein</fullName>
    </submittedName>
</protein>
<feature type="compositionally biased region" description="Basic and acidic residues" evidence="1">
    <location>
        <begin position="262"/>
        <end position="274"/>
    </location>
</feature>
<evidence type="ECO:0000313" key="2">
    <source>
        <dbReference type="EMBL" id="ANF54716.1"/>
    </source>
</evidence>
<evidence type="ECO:0000256" key="1">
    <source>
        <dbReference type="SAM" id="MobiDB-lite"/>
    </source>
</evidence>